<dbReference type="SMART" id="SM00382">
    <property type="entry name" value="AAA"/>
    <property type="match status" value="2"/>
</dbReference>
<dbReference type="Pfam" id="PF08352">
    <property type="entry name" value="oligo_HPY"/>
    <property type="match status" value="2"/>
</dbReference>
<feature type="domain" description="ABC transporter" evidence="9">
    <location>
        <begin position="299"/>
        <end position="543"/>
    </location>
</feature>
<evidence type="ECO:0000256" key="8">
    <source>
        <dbReference type="SAM" id="MobiDB-lite"/>
    </source>
</evidence>
<dbReference type="SUPFAM" id="SSF52540">
    <property type="entry name" value="P-loop containing nucleoside triphosphate hydrolases"/>
    <property type="match status" value="2"/>
</dbReference>
<evidence type="ECO:0000313" key="10">
    <source>
        <dbReference type="EMBL" id="GGB32392.1"/>
    </source>
</evidence>
<dbReference type="InterPro" id="IPR050388">
    <property type="entry name" value="ABC_Ni/Peptide_Import"/>
</dbReference>
<evidence type="ECO:0000259" key="9">
    <source>
        <dbReference type="PROSITE" id="PS50893"/>
    </source>
</evidence>
<comment type="subcellular location">
    <subcellularLocation>
        <location evidence="1">Cell membrane</location>
        <topology evidence="1">Peripheral membrane protein</topology>
    </subcellularLocation>
</comment>
<dbReference type="EMBL" id="BMGC01000012">
    <property type="protein sequence ID" value="GGB32392.1"/>
    <property type="molecule type" value="Genomic_DNA"/>
</dbReference>
<dbReference type="PROSITE" id="PS50893">
    <property type="entry name" value="ABC_TRANSPORTER_2"/>
    <property type="match status" value="2"/>
</dbReference>
<dbReference type="Gene3D" id="3.40.50.300">
    <property type="entry name" value="P-loop containing nucleotide triphosphate hydrolases"/>
    <property type="match status" value="2"/>
</dbReference>
<dbReference type="InterPro" id="IPR027417">
    <property type="entry name" value="P-loop_NTPase"/>
</dbReference>
<accession>A0A916T5F9</accession>
<evidence type="ECO:0000256" key="4">
    <source>
        <dbReference type="ARBA" id="ARBA00022475"/>
    </source>
</evidence>
<protein>
    <submittedName>
        <fullName evidence="10">Oligopeptide ABC transporter, ATP-binding protein</fullName>
    </submittedName>
</protein>
<comment type="caution">
    <text evidence="10">The sequence shown here is derived from an EMBL/GenBank/DDBJ whole genome shotgun (WGS) entry which is preliminary data.</text>
</comment>
<dbReference type="PANTHER" id="PTHR43297:SF2">
    <property type="entry name" value="DIPEPTIDE TRANSPORT ATP-BINDING PROTEIN DPPD"/>
    <property type="match status" value="1"/>
</dbReference>
<dbReference type="Proteomes" id="UP000621454">
    <property type="component" value="Unassembled WGS sequence"/>
</dbReference>
<dbReference type="PROSITE" id="PS00211">
    <property type="entry name" value="ABC_TRANSPORTER_1"/>
    <property type="match status" value="2"/>
</dbReference>
<dbReference type="Pfam" id="PF00005">
    <property type="entry name" value="ABC_tran"/>
    <property type="match status" value="2"/>
</dbReference>
<dbReference type="NCBIfam" id="NF008453">
    <property type="entry name" value="PRK11308.1"/>
    <property type="match status" value="2"/>
</dbReference>
<evidence type="ECO:0000256" key="3">
    <source>
        <dbReference type="ARBA" id="ARBA00022448"/>
    </source>
</evidence>
<dbReference type="GO" id="GO:0016887">
    <property type="term" value="F:ATP hydrolysis activity"/>
    <property type="evidence" value="ECO:0007669"/>
    <property type="project" value="InterPro"/>
</dbReference>
<gene>
    <name evidence="10" type="ORF">GCM10011489_20730</name>
</gene>
<evidence type="ECO:0000313" key="11">
    <source>
        <dbReference type="Proteomes" id="UP000621454"/>
    </source>
</evidence>
<dbReference type="NCBIfam" id="NF007739">
    <property type="entry name" value="PRK10419.1"/>
    <property type="match status" value="2"/>
</dbReference>
<dbReference type="PANTHER" id="PTHR43297">
    <property type="entry name" value="OLIGOPEPTIDE TRANSPORT ATP-BINDING PROTEIN APPD"/>
    <property type="match status" value="1"/>
</dbReference>
<dbReference type="GO" id="GO:0005886">
    <property type="term" value="C:plasma membrane"/>
    <property type="evidence" value="ECO:0007669"/>
    <property type="project" value="UniProtKB-SubCell"/>
</dbReference>
<comment type="similarity">
    <text evidence="2">Belongs to the ABC transporter superfamily.</text>
</comment>
<evidence type="ECO:0000256" key="7">
    <source>
        <dbReference type="ARBA" id="ARBA00023136"/>
    </source>
</evidence>
<keyword evidence="5" id="KW-0547">Nucleotide-binding</keyword>
<reference evidence="10" key="2">
    <citation type="submission" date="2020-09" db="EMBL/GenBank/DDBJ databases">
        <authorList>
            <person name="Sun Q."/>
            <person name="Zhou Y."/>
        </authorList>
    </citation>
    <scope>NUCLEOTIDE SEQUENCE</scope>
    <source>
        <strain evidence="10">CGMCC 1.12827</strain>
    </source>
</reference>
<evidence type="ECO:0000256" key="5">
    <source>
        <dbReference type="ARBA" id="ARBA00022741"/>
    </source>
</evidence>
<dbReference type="AlphaFoldDB" id="A0A916T5F9"/>
<sequence length="576" mass="61516">MTVENASVNTPSTATEAAPALRIEDLSVTFLTDAGVVDAVRDVSYRVRRGEILAVVGESGSGKSVSSRTAIGLLPDTATVTGHVYLGDHEVTAMSNKQMHRLRGKDVAMVFQEPGAALDPLFTVGYQIAEAVRAHPMPGHKIGRKQARDRAVELLTMVGLPDPQRRVDYYPHELSGGQKQRVVIAIAIACDPAVIIADEPTTALDVTVQAEILALLRDLRDRLDSAIVLITHNMGVVAEMADRVVVMNRGRVVEEAGVTDLFAHPRAAYTRQLLDAVPHLGAQDSPAPVAEDAETVLAVRDLSVVFPGGVGSGSFTAVEEVSFTIARGETFGLVGESGSGKTTIGRCVAGLQSPSSGSITVLGTDIAGLSPRRLKPLRKRFGFVFQDPATSLNPRMTVGECIAEPLIVHDRVSGATARRARVRELLDAVRLPAGTEKRYPHELSGGQRQRANLARALILEPDLVVADEPTSALDVSVQASVLELFAELQQRWNFGALFISHDLAVVEILAHRVGVLQHGRLVESGPTESVLRSPAQPYTQRLLAAVPVPDPARARTEGRTTSSTSVPDAGEERQVG</sequence>
<dbReference type="InterPro" id="IPR013563">
    <property type="entry name" value="Oligopep_ABC_C"/>
</dbReference>
<evidence type="ECO:0000256" key="6">
    <source>
        <dbReference type="ARBA" id="ARBA00022840"/>
    </source>
</evidence>
<evidence type="ECO:0000256" key="2">
    <source>
        <dbReference type="ARBA" id="ARBA00005417"/>
    </source>
</evidence>
<dbReference type="FunFam" id="3.40.50.300:FF:000016">
    <property type="entry name" value="Oligopeptide ABC transporter ATP-binding component"/>
    <property type="match status" value="1"/>
</dbReference>
<feature type="region of interest" description="Disordered" evidence="8">
    <location>
        <begin position="547"/>
        <end position="576"/>
    </location>
</feature>
<dbReference type="GO" id="GO:0005524">
    <property type="term" value="F:ATP binding"/>
    <property type="evidence" value="ECO:0007669"/>
    <property type="project" value="UniProtKB-KW"/>
</dbReference>
<dbReference type="CDD" id="cd03257">
    <property type="entry name" value="ABC_NikE_OppD_transporters"/>
    <property type="match status" value="2"/>
</dbReference>
<dbReference type="RefSeq" id="WP_188586516.1">
    <property type="nucleotide sequence ID" value="NZ_BMGC01000012.1"/>
</dbReference>
<proteinExistence type="inferred from homology"/>
<dbReference type="InterPro" id="IPR003593">
    <property type="entry name" value="AAA+_ATPase"/>
</dbReference>
<keyword evidence="3" id="KW-0813">Transport</keyword>
<organism evidence="10 11">
    <name type="scientific">Gordonia jinhuaensis</name>
    <dbReference type="NCBI Taxonomy" id="1517702"/>
    <lineage>
        <taxon>Bacteria</taxon>
        <taxon>Bacillati</taxon>
        <taxon>Actinomycetota</taxon>
        <taxon>Actinomycetes</taxon>
        <taxon>Mycobacteriales</taxon>
        <taxon>Gordoniaceae</taxon>
        <taxon>Gordonia</taxon>
    </lineage>
</organism>
<keyword evidence="7" id="KW-0472">Membrane</keyword>
<dbReference type="InterPro" id="IPR003439">
    <property type="entry name" value="ABC_transporter-like_ATP-bd"/>
</dbReference>
<keyword evidence="11" id="KW-1185">Reference proteome</keyword>
<dbReference type="GO" id="GO:0015833">
    <property type="term" value="P:peptide transport"/>
    <property type="evidence" value="ECO:0007669"/>
    <property type="project" value="InterPro"/>
</dbReference>
<reference evidence="10" key="1">
    <citation type="journal article" date="2014" name="Int. J. Syst. Evol. Microbiol.">
        <title>Complete genome sequence of Corynebacterium casei LMG S-19264T (=DSM 44701T), isolated from a smear-ripened cheese.</title>
        <authorList>
            <consortium name="US DOE Joint Genome Institute (JGI-PGF)"/>
            <person name="Walter F."/>
            <person name="Albersmeier A."/>
            <person name="Kalinowski J."/>
            <person name="Ruckert C."/>
        </authorList>
    </citation>
    <scope>NUCLEOTIDE SEQUENCE</scope>
    <source>
        <strain evidence="10">CGMCC 1.12827</strain>
    </source>
</reference>
<evidence type="ECO:0000256" key="1">
    <source>
        <dbReference type="ARBA" id="ARBA00004202"/>
    </source>
</evidence>
<feature type="domain" description="ABC transporter" evidence="9">
    <location>
        <begin position="21"/>
        <end position="274"/>
    </location>
</feature>
<keyword evidence="4" id="KW-1003">Cell membrane</keyword>
<keyword evidence="6 10" id="KW-0067">ATP-binding</keyword>
<dbReference type="InterPro" id="IPR017871">
    <property type="entry name" value="ABC_transporter-like_CS"/>
</dbReference>
<name>A0A916T5F9_9ACTN</name>